<evidence type="ECO:0000313" key="1">
    <source>
        <dbReference type="EMBL" id="CCI12465.1"/>
    </source>
</evidence>
<protein>
    <submittedName>
        <fullName evidence="1">InsA protein</fullName>
    </submittedName>
</protein>
<dbReference type="Proteomes" id="UP000003273">
    <property type="component" value="Unassembled WGS sequence"/>
</dbReference>
<gene>
    <name evidence="1" type="ORF">MICAE_1340005</name>
</gene>
<comment type="caution">
    <text evidence="1">The sequence shown here is derived from an EMBL/GenBank/DDBJ whole genome shotgun (WGS) entry which is preliminary data.</text>
</comment>
<dbReference type="InterPro" id="IPR051354">
    <property type="entry name" value="Transposase_27_IS1"/>
</dbReference>
<name>I4GRP1_MICAE</name>
<dbReference type="AlphaFoldDB" id="I4GRP1"/>
<evidence type="ECO:0000313" key="2">
    <source>
        <dbReference type="Proteomes" id="UP000003273"/>
    </source>
</evidence>
<dbReference type="HOGENOM" id="CLU_076276_1_4_3"/>
<accession>I4GRP1</accession>
<reference evidence="1 2" key="1">
    <citation type="submission" date="2012-04" db="EMBL/GenBank/DDBJ databases">
        <authorList>
            <person name="Genoscope - CEA"/>
        </authorList>
    </citation>
    <scope>NUCLEOTIDE SEQUENCE [LARGE SCALE GENOMIC DNA]</scope>
    <source>
        <strain evidence="1 2">9806</strain>
    </source>
</reference>
<organism evidence="1 2">
    <name type="scientific">Microcystis aeruginosa PCC 9806</name>
    <dbReference type="NCBI Taxonomy" id="1160282"/>
    <lineage>
        <taxon>Bacteria</taxon>
        <taxon>Bacillati</taxon>
        <taxon>Cyanobacteriota</taxon>
        <taxon>Cyanophyceae</taxon>
        <taxon>Oscillatoriophycideae</taxon>
        <taxon>Chroococcales</taxon>
        <taxon>Microcystaceae</taxon>
        <taxon>Microcystis</taxon>
    </lineage>
</organism>
<dbReference type="EMBL" id="CAIL01000040">
    <property type="protein sequence ID" value="CCI12465.1"/>
    <property type="molecule type" value="Genomic_DNA"/>
</dbReference>
<proteinExistence type="predicted"/>
<sequence>MEEIKMQCPECKSTHIRKNGINKQGKQNHICVTCGRQFIDNYEKQKGYDEKTKRECLTAYVNGMGFRGIERLKALLDFV</sequence>
<dbReference type="PANTHER" id="PTHR33293">
    <property type="entry name" value="INSERTION ELEMENT IS1 1 PROTEIN INSB-RELATED"/>
    <property type="match status" value="1"/>
</dbReference>